<dbReference type="Pfam" id="PF02502">
    <property type="entry name" value="LacAB_rpiB"/>
    <property type="match status" value="1"/>
</dbReference>
<feature type="binding site" evidence="4">
    <location>
        <position position="101"/>
    </location>
    <ligand>
        <name>D-ribulose 5-phosphate</name>
        <dbReference type="ChEBI" id="CHEBI:58121"/>
    </ligand>
</feature>
<evidence type="ECO:0000256" key="3">
    <source>
        <dbReference type="PIRSR" id="PIRSR005384-1"/>
    </source>
</evidence>
<dbReference type="PANTHER" id="PTHR30345:SF0">
    <property type="entry name" value="DNA DAMAGE-REPAIR_TOLERATION PROTEIN DRT102"/>
    <property type="match status" value="1"/>
</dbReference>
<feature type="binding site" evidence="4">
    <location>
        <position position="138"/>
    </location>
    <ligand>
        <name>D-ribulose 5-phosphate</name>
        <dbReference type="ChEBI" id="CHEBI:58121"/>
    </ligand>
</feature>
<sequence>MKMKIAVASDHGGYKLKEYLKKYLEEKGEEVIDLGTDSEESVDYPVYGKACGEAVVSGKADRGIVCCGTGIGISIAANKVKGVRCALCTDVHMAEMSRKHNNANVLALGGRTTSDEDARKITEAWLDTGFEGGRHQRRVNMLDE</sequence>
<gene>
    <name evidence="5" type="primary">rpiB</name>
    <name evidence="5" type="ORF">IAD12_07460</name>
</gene>
<evidence type="ECO:0000313" key="6">
    <source>
        <dbReference type="Proteomes" id="UP000824159"/>
    </source>
</evidence>
<dbReference type="Gene3D" id="3.40.1400.10">
    <property type="entry name" value="Sugar-phosphate isomerase, RpiB/LacA/LacB"/>
    <property type="match status" value="1"/>
</dbReference>
<dbReference type="InterPro" id="IPR036569">
    <property type="entry name" value="RpiB_LacA_LacB_sf"/>
</dbReference>
<dbReference type="NCBIfam" id="NF004051">
    <property type="entry name" value="PRK05571.1"/>
    <property type="match status" value="1"/>
</dbReference>
<organism evidence="5 6">
    <name type="scientific">Candidatus Allocopromorpha excrementavium</name>
    <dbReference type="NCBI Taxonomy" id="2840741"/>
    <lineage>
        <taxon>Bacteria</taxon>
        <taxon>Bacillati</taxon>
        <taxon>Bacillota</taxon>
        <taxon>Clostridia</taxon>
        <taxon>Eubacteriales</taxon>
        <taxon>Eubacteriaceae</taxon>
        <taxon>Eubacteriaceae incertae sedis</taxon>
        <taxon>Candidatus Allocopromorpha</taxon>
    </lineage>
</organism>
<dbReference type="GO" id="GO:0019316">
    <property type="term" value="P:D-allose catabolic process"/>
    <property type="evidence" value="ECO:0007669"/>
    <property type="project" value="TreeGrafter"/>
</dbReference>
<feature type="active site" description="Proton donor" evidence="3">
    <location>
        <position position="100"/>
    </location>
</feature>
<dbReference type="PIRSF" id="PIRSF005384">
    <property type="entry name" value="RpiB_LacA_B"/>
    <property type="match status" value="1"/>
</dbReference>
<dbReference type="SUPFAM" id="SSF89623">
    <property type="entry name" value="Ribose/Galactose isomerase RpiB/AlsB"/>
    <property type="match status" value="1"/>
</dbReference>
<dbReference type="EC" id="5.3.1.6" evidence="5"/>
<dbReference type="GO" id="GO:0004751">
    <property type="term" value="F:ribose-5-phosphate isomerase activity"/>
    <property type="evidence" value="ECO:0007669"/>
    <property type="project" value="UniProtKB-EC"/>
</dbReference>
<dbReference type="NCBIfam" id="TIGR00689">
    <property type="entry name" value="rpiB_lacA_lacB"/>
    <property type="match status" value="1"/>
</dbReference>
<reference evidence="5" key="1">
    <citation type="submission" date="2020-10" db="EMBL/GenBank/DDBJ databases">
        <authorList>
            <person name="Gilroy R."/>
        </authorList>
    </citation>
    <scope>NUCLEOTIDE SEQUENCE</scope>
    <source>
        <strain evidence="5">CHK176-22527</strain>
    </source>
</reference>
<feature type="binding site" evidence="4">
    <location>
        <position position="134"/>
    </location>
    <ligand>
        <name>D-ribulose 5-phosphate</name>
        <dbReference type="ChEBI" id="CHEBI:58121"/>
    </ligand>
</feature>
<evidence type="ECO:0000256" key="2">
    <source>
        <dbReference type="ARBA" id="ARBA00023235"/>
    </source>
</evidence>
<proteinExistence type="inferred from homology"/>
<dbReference type="InterPro" id="IPR004785">
    <property type="entry name" value="RpiB"/>
</dbReference>
<comment type="caution">
    <text evidence="5">The sequence shown here is derived from an EMBL/GenBank/DDBJ whole genome shotgun (WGS) entry which is preliminary data.</text>
</comment>
<feature type="binding site" evidence="4">
    <location>
        <begin position="10"/>
        <end position="11"/>
    </location>
    <ligand>
        <name>D-ribulose 5-phosphate</name>
        <dbReference type="ChEBI" id="CHEBI:58121"/>
    </ligand>
</feature>
<feature type="active site" description="Proton acceptor" evidence="3">
    <location>
        <position position="67"/>
    </location>
</feature>
<dbReference type="PANTHER" id="PTHR30345">
    <property type="entry name" value="RIBOSE-5-PHOSPHATE ISOMERASE B"/>
    <property type="match status" value="1"/>
</dbReference>
<comment type="similarity">
    <text evidence="1">Belongs to the LacAB/RpiB family.</text>
</comment>
<evidence type="ECO:0000256" key="1">
    <source>
        <dbReference type="ARBA" id="ARBA00008754"/>
    </source>
</evidence>
<dbReference type="GO" id="GO:0009052">
    <property type="term" value="P:pentose-phosphate shunt, non-oxidative branch"/>
    <property type="evidence" value="ECO:0007669"/>
    <property type="project" value="TreeGrafter"/>
</dbReference>
<accession>A0A9D1HD75</accession>
<dbReference type="AlphaFoldDB" id="A0A9D1HD75"/>
<feature type="binding site" evidence="4">
    <location>
        <begin position="68"/>
        <end position="72"/>
    </location>
    <ligand>
        <name>D-ribulose 5-phosphate</name>
        <dbReference type="ChEBI" id="CHEBI:58121"/>
    </ligand>
</feature>
<dbReference type="EMBL" id="DVLX01000089">
    <property type="protein sequence ID" value="HIU00076.1"/>
    <property type="molecule type" value="Genomic_DNA"/>
</dbReference>
<evidence type="ECO:0000313" key="5">
    <source>
        <dbReference type="EMBL" id="HIU00076.1"/>
    </source>
</evidence>
<reference evidence="5" key="2">
    <citation type="journal article" date="2021" name="PeerJ">
        <title>Extensive microbial diversity within the chicken gut microbiome revealed by metagenomics and culture.</title>
        <authorList>
            <person name="Gilroy R."/>
            <person name="Ravi A."/>
            <person name="Getino M."/>
            <person name="Pursley I."/>
            <person name="Horton D.L."/>
            <person name="Alikhan N.F."/>
            <person name="Baker D."/>
            <person name="Gharbi K."/>
            <person name="Hall N."/>
            <person name="Watson M."/>
            <person name="Adriaenssens E.M."/>
            <person name="Foster-Nyarko E."/>
            <person name="Jarju S."/>
            <person name="Secka A."/>
            <person name="Antonio M."/>
            <person name="Oren A."/>
            <person name="Chaudhuri R.R."/>
            <person name="La Ragione R."/>
            <person name="Hildebrand F."/>
            <person name="Pallen M.J."/>
        </authorList>
    </citation>
    <scope>NUCLEOTIDE SEQUENCE</scope>
    <source>
        <strain evidence="5">CHK176-22527</strain>
    </source>
</reference>
<dbReference type="Proteomes" id="UP000824159">
    <property type="component" value="Unassembled WGS sequence"/>
</dbReference>
<protein>
    <submittedName>
        <fullName evidence="5">Ribose 5-phosphate isomerase B</fullName>
        <ecNumber evidence="5">5.3.1.6</ecNumber>
    </submittedName>
</protein>
<feature type="binding site" evidence="4">
    <location>
        <position position="111"/>
    </location>
    <ligand>
        <name>D-ribulose 5-phosphate</name>
        <dbReference type="ChEBI" id="CHEBI:58121"/>
    </ligand>
</feature>
<keyword evidence="2 5" id="KW-0413">Isomerase</keyword>
<dbReference type="InterPro" id="IPR003500">
    <property type="entry name" value="RpiB_LacA_LacB"/>
</dbReference>
<name>A0A9D1HD75_9FIRM</name>
<dbReference type="NCBIfam" id="TIGR01120">
    <property type="entry name" value="rpiB"/>
    <property type="match status" value="1"/>
</dbReference>
<evidence type="ECO:0000256" key="4">
    <source>
        <dbReference type="PIRSR" id="PIRSR005384-2"/>
    </source>
</evidence>